<dbReference type="InterPro" id="IPR001242">
    <property type="entry name" value="Condensation_dom"/>
</dbReference>
<accession>A0A918F3C7</accession>
<dbReference type="Pfam" id="PF00550">
    <property type="entry name" value="PP-binding"/>
    <property type="match status" value="1"/>
</dbReference>
<dbReference type="GO" id="GO:0044550">
    <property type="term" value="P:secondary metabolite biosynthetic process"/>
    <property type="evidence" value="ECO:0007669"/>
    <property type="project" value="TreeGrafter"/>
</dbReference>
<dbReference type="InterPro" id="IPR041464">
    <property type="entry name" value="TubC_N"/>
</dbReference>
<name>A0A918F3C7_9ACTN</name>
<dbReference type="Gene3D" id="1.10.1200.10">
    <property type="entry name" value="ACP-like"/>
    <property type="match status" value="1"/>
</dbReference>
<dbReference type="AlphaFoldDB" id="A0A918F3C7"/>
<dbReference type="InterPro" id="IPR020806">
    <property type="entry name" value="PKS_PP-bd"/>
</dbReference>
<evidence type="ECO:0000313" key="7">
    <source>
        <dbReference type="Proteomes" id="UP000656732"/>
    </source>
</evidence>
<dbReference type="SUPFAM" id="SSF47336">
    <property type="entry name" value="ACP-like"/>
    <property type="match status" value="1"/>
</dbReference>
<dbReference type="PROSITE" id="PS00012">
    <property type="entry name" value="PHOSPHOPANTETHEINE"/>
    <property type="match status" value="1"/>
</dbReference>
<dbReference type="PANTHER" id="PTHR45527:SF1">
    <property type="entry name" value="FATTY ACID SYNTHASE"/>
    <property type="match status" value="1"/>
</dbReference>
<protein>
    <recommendedName>
        <fullName evidence="5">Carrier domain-containing protein</fullName>
    </recommendedName>
</protein>
<feature type="compositionally biased region" description="Low complexity" evidence="4">
    <location>
        <begin position="270"/>
        <end position="279"/>
    </location>
</feature>
<gene>
    <name evidence="6" type="ORF">GCM10010280_59360</name>
</gene>
<feature type="compositionally biased region" description="Low complexity" evidence="4">
    <location>
        <begin position="522"/>
        <end position="537"/>
    </location>
</feature>
<dbReference type="Gene3D" id="3.30.559.10">
    <property type="entry name" value="Chloramphenicol acetyltransferase-like domain"/>
    <property type="match status" value="1"/>
</dbReference>
<organism evidence="6 7">
    <name type="scientific">Streptomyces pilosus</name>
    <dbReference type="NCBI Taxonomy" id="28893"/>
    <lineage>
        <taxon>Bacteria</taxon>
        <taxon>Bacillati</taxon>
        <taxon>Actinomycetota</taxon>
        <taxon>Actinomycetes</taxon>
        <taxon>Kitasatosporales</taxon>
        <taxon>Streptomycetaceae</taxon>
        <taxon>Streptomyces</taxon>
    </lineage>
</organism>
<dbReference type="CDD" id="cd19531">
    <property type="entry name" value="LCL_NRPS-like"/>
    <property type="match status" value="1"/>
</dbReference>
<dbReference type="GO" id="GO:0003824">
    <property type="term" value="F:catalytic activity"/>
    <property type="evidence" value="ECO:0007669"/>
    <property type="project" value="InterPro"/>
</dbReference>
<reference evidence="6" key="1">
    <citation type="journal article" date="2014" name="Int. J. Syst. Evol. Microbiol.">
        <title>Complete genome sequence of Corynebacterium casei LMG S-19264T (=DSM 44701T), isolated from a smear-ripened cheese.</title>
        <authorList>
            <consortium name="US DOE Joint Genome Institute (JGI-PGF)"/>
            <person name="Walter F."/>
            <person name="Albersmeier A."/>
            <person name="Kalinowski J."/>
            <person name="Ruckert C."/>
        </authorList>
    </citation>
    <scope>NUCLEOTIDE SEQUENCE</scope>
    <source>
        <strain evidence="6">JCM 4403</strain>
    </source>
</reference>
<reference evidence="6" key="2">
    <citation type="submission" date="2020-09" db="EMBL/GenBank/DDBJ databases">
        <authorList>
            <person name="Sun Q."/>
            <person name="Ohkuma M."/>
        </authorList>
    </citation>
    <scope>NUCLEOTIDE SEQUENCE</scope>
    <source>
        <strain evidence="6">JCM 4403</strain>
    </source>
</reference>
<evidence type="ECO:0000313" key="6">
    <source>
        <dbReference type="EMBL" id="GGR03466.1"/>
    </source>
</evidence>
<dbReference type="Proteomes" id="UP000656732">
    <property type="component" value="Unassembled WGS sequence"/>
</dbReference>
<evidence type="ECO:0000256" key="4">
    <source>
        <dbReference type="SAM" id="MobiDB-lite"/>
    </source>
</evidence>
<evidence type="ECO:0000256" key="3">
    <source>
        <dbReference type="ARBA" id="ARBA00022553"/>
    </source>
</evidence>
<evidence type="ECO:0000256" key="1">
    <source>
        <dbReference type="ARBA" id="ARBA00001957"/>
    </source>
</evidence>
<dbReference type="RefSeq" id="WP_189561126.1">
    <property type="nucleotide sequence ID" value="NZ_BMTU01000016.1"/>
</dbReference>
<dbReference type="EMBL" id="BMTU01000016">
    <property type="protein sequence ID" value="GGR03466.1"/>
    <property type="molecule type" value="Genomic_DNA"/>
</dbReference>
<dbReference type="Pfam" id="PF00668">
    <property type="entry name" value="Condensation"/>
    <property type="match status" value="1"/>
</dbReference>
<dbReference type="GO" id="GO:0008610">
    <property type="term" value="P:lipid biosynthetic process"/>
    <property type="evidence" value="ECO:0007669"/>
    <property type="project" value="UniProtKB-ARBA"/>
</dbReference>
<dbReference type="Pfam" id="PF18563">
    <property type="entry name" value="TubC_N"/>
    <property type="match status" value="1"/>
</dbReference>
<dbReference type="Gene3D" id="3.30.559.30">
    <property type="entry name" value="Nonribosomal peptide synthetase, condensation domain"/>
    <property type="match status" value="1"/>
</dbReference>
<dbReference type="GO" id="GO:0043041">
    <property type="term" value="P:amino acid activation for nonribosomal peptide biosynthetic process"/>
    <property type="evidence" value="ECO:0007669"/>
    <property type="project" value="TreeGrafter"/>
</dbReference>
<keyword evidence="7" id="KW-1185">Reference proteome</keyword>
<dbReference type="PANTHER" id="PTHR45527">
    <property type="entry name" value="NONRIBOSOMAL PEPTIDE SYNTHETASE"/>
    <property type="match status" value="1"/>
</dbReference>
<dbReference type="Gene3D" id="1.10.10.1830">
    <property type="entry name" value="Non-ribosomal peptide synthase, adenylation domain"/>
    <property type="match status" value="1"/>
</dbReference>
<dbReference type="GO" id="GO:0005737">
    <property type="term" value="C:cytoplasm"/>
    <property type="evidence" value="ECO:0007669"/>
    <property type="project" value="TreeGrafter"/>
</dbReference>
<dbReference type="SMART" id="SM00823">
    <property type="entry name" value="PKS_PP"/>
    <property type="match status" value="1"/>
</dbReference>
<dbReference type="InterPro" id="IPR009081">
    <property type="entry name" value="PP-bd_ACP"/>
</dbReference>
<evidence type="ECO:0000259" key="5">
    <source>
        <dbReference type="PROSITE" id="PS50075"/>
    </source>
</evidence>
<dbReference type="GO" id="GO:0031177">
    <property type="term" value="F:phosphopantetheine binding"/>
    <property type="evidence" value="ECO:0007669"/>
    <property type="project" value="InterPro"/>
</dbReference>
<evidence type="ECO:0000256" key="2">
    <source>
        <dbReference type="ARBA" id="ARBA00022450"/>
    </source>
</evidence>
<dbReference type="InterPro" id="IPR023213">
    <property type="entry name" value="CAT-like_dom_sf"/>
</dbReference>
<keyword evidence="3" id="KW-0597">Phosphoprotein</keyword>
<dbReference type="GO" id="GO:0017000">
    <property type="term" value="P:antibiotic biosynthetic process"/>
    <property type="evidence" value="ECO:0007669"/>
    <property type="project" value="UniProtKB-ARBA"/>
</dbReference>
<dbReference type="InterPro" id="IPR044894">
    <property type="entry name" value="TubC_N_sf"/>
</dbReference>
<dbReference type="InterPro" id="IPR006162">
    <property type="entry name" value="Ppantetheine_attach_site"/>
</dbReference>
<feature type="region of interest" description="Disordered" evidence="4">
    <location>
        <begin position="259"/>
        <end position="279"/>
    </location>
</feature>
<feature type="region of interest" description="Disordered" evidence="4">
    <location>
        <begin position="501"/>
        <end position="537"/>
    </location>
</feature>
<keyword evidence="2" id="KW-0596">Phosphopantetheine</keyword>
<comment type="cofactor">
    <cofactor evidence="1">
        <name>pantetheine 4'-phosphate</name>
        <dbReference type="ChEBI" id="CHEBI:47942"/>
    </cofactor>
</comment>
<proteinExistence type="predicted"/>
<dbReference type="InterPro" id="IPR036736">
    <property type="entry name" value="ACP-like_sf"/>
</dbReference>
<dbReference type="PROSITE" id="PS50075">
    <property type="entry name" value="CARRIER"/>
    <property type="match status" value="1"/>
</dbReference>
<dbReference type="SUPFAM" id="SSF52777">
    <property type="entry name" value="CoA-dependent acyltransferases"/>
    <property type="match status" value="2"/>
</dbReference>
<comment type="caution">
    <text evidence="6">The sequence shown here is derived from an EMBL/GenBank/DDBJ whole genome shotgun (WGS) entry which is preliminary data.</text>
</comment>
<sequence>MTIEDHYTDLVARGVRLAAEDGRLRCTAPAGVLTDALLREVSARKDELLTHLAGRRVPLSFAQEQLWVAHRLDPAGSAYHEPVLVELDGPLRPTALRRALDAVYHRHETLRTVYPTHRGRPHQVVLGPGPCPFTVVDLSGLPAHTREEAARQQAEREVRRPFDLTHGPLLRAVLFVLDTERHRLLLTRHHIAGDGWSLGLLLGDLGDAYSAAARTDEHPVLPENDVRYTDFAEWQRATRRDDPLGARGAERVRALRGAPTSLRLPPPKAARPAPGAAPGDARIARTVALRLDPELAAGIRTLAERGRITPFTVLLTAYATALGHCCGQHDLLIGTPVAGRPRTEYEQVVGTFANLVPIRIRLEGNPAVDTLLRRVHAEALAALEARDVPFAALVAETAPGRGFDADPLCQATFSLQNLPPARAALPGLRTGLLPPPEVAPKGALTTIATPVDGGYEVTLAHDPARIDDETVRALADGFERVLRQAVADPAATLAQAVGPDVLSQVTDPTPTVGEPRPEPKAEPSAVAAPDAARAPATPTQHRLAELWRELLSLPPDAAPDIHANFFDLGGDSIKLTQLLAWVMDVFGIDLPVRRIHELLDIASLASAVDDAVRRRDEEADAALAALVREVEELPEEELRKRLR</sequence>
<feature type="domain" description="Carrier" evidence="5">
    <location>
        <begin position="537"/>
        <end position="612"/>
    </location>
</feature>